<evidence type="ECO:0000313" key="2">
    <source>
        <dbReference type="EMBL" id="KAJ5703863.1"/>
    </source>
</evidence>
<dbReference type="EMBL" id="JAQJAN010000020">
    <property type="protein sequence ID" value="KAJ5703863.1"/>
    <property type="molecule type" value="Genomic_DNA"/>
</dbReference>
<reference evidence="2" key="2">
    <citation type="submission" date="2023-01" db="EMBL/GenBank/DDBJ databases">
        <authorList>
            <person name="Petersen C."/>
        </authorList>
    </citation>
    <scope>NUCLEOTIDE SEQUENCE</scope>
    <source>
        <strain evidence="2">IBT 17514</strain>
    </source>
</reference>
<accession>A0AAD6HBC2</accession>
<evidence type="ECO:0000256" key="1">
    <source>
        <dbReference type="SAM" id="MobiDB-lite"/>
    </source>
</evidence>
<organism evidence="2 3">
    <name type="scientific">Penicillium malachiteum</name>
    <dbReference type="NCBI Taxonomy" id="1324776"/>
    <lineage>
        <taxon>Eukaryota</taxon>
        <taxon>Fungi</taxon>
        <taxon>Dikarya</taxon>
        <taxon>Ascomycota</taxon>
        <taxon>Pezizomycotina</taxon>
        <taxon>Eurotiomycetes</taxon>
        <taxon>Eurotiomycetidae</taxon>
        <taxon>Eurotiales</taxon>
        <taxon>Aspergillaceae</taxon>
        <taxon>Penicillium</taxon>
    </lineage>
</organism>
<protein>
    <submittedName>
        <fullName evidence="2">Uncharacterized protein</fullName>
    </submittedName>
</protein>
<comment type="caution">
    <text evidence="2">The sequence shown here is derived from an EMBL/GenBank/DDBJ whole genome shotgun (WGS) entry which is preliminary data.</text>
</comment>
<proteinExistence type="predicted"/>
<name>A0AAD6HBC2_9EURO</name>
<dbReference type="AlphaFoldDB" id="A0AAD6HBC2"/>
<reference evidence="2" key="1">
    <citation type="journal article" date="2023" name="IMA Fungus">
        <title>Comparative genomic study of the Penicillium genus elucidates a diverse pangenome and 15 lateral gene transfer events.</title>
        <authorList>
            <person name="Petersen C."/>
            <person name="Sorensen T."/>
            <person name="Nielsen M.R."/>
            <person name="Sondergaard T.E."/>
            <person name="Sorensen J.L."/>
            <person name="Fitzpatrick D.A."/>
            <person name="Frisvad J.C."/>
            <person name="Nielsen K.L."/>
        </authorList>
    </citation>
    <scope>NUCLEOTIDE SEQUENCE</scope>
    <source>
        <strain evidence="2">IBT 17514</strain>
    </source>
</reference>
<keyword evidence="3" id="KW-1185">Reference proteome</keyword>
<dbReference type="Proteomes" id="UP001215712">
    <property type="component" value="Unassembled WGS sequence"/>
</dbReference>
<evidence type="ECO:0000313" key="3">
    <source>
        <dbReference type="Proteomes" id="UP001215712"/>
    </source>
</evidence>
<sequence length="160" mass="18376">MAQIKEAEAQTLSELYDPSQMPRKSTLDKYIDPRKPRVHKLLVESFASVGIAGGPTLHKEQEHQITHEVEREQQIYWPPKQKPLSHYVHEDIRYFVKYGQFPDNGTSAASLAFDSLRKTSLRQFDIPPSLGARLYATENFVKTVKRAKATVDDQFLKPVH</sequence>
<gene>
    <name evidence="2" type="ORF">N7493_011001</name>
</gene>
<feature type="region of interest" description="Disordered" evidence="1">
    <location>
        <begin position="11"/>
        <end position="30"/>
    </location>
</feature>